<dbReference type="RefSeq" id="WP_040201041.1">
    <property type="nucleotide sequence ID" value="NZ_CP010311.1"/>
</dbReference>
<dbReference type="SMART" id="SM00278">
    <property type="entry name" value="HhH1"/>
    <property type="match status" value="2"/>
</dbReference>
<feature type="domain" description="Helix-hairpin-helix DNA-binding motif class 1" evidence="2">
    <location>
        <begin position="74"/>
        <end position="93"/>
    </location>
</feature>
<evidence type="ECO:0000313" key="3">
    <source>
        <dbReference type="EMBL" id="AJF07199.1"/>
    </source>
</evidence>
<accession>A0A0B5FRC9</accession>
<gene>
    <name evidence="3" type="ORF">GSUB_12440</name>
</gene>
<dbReference type="AlphaFoldDB" id="A0A0B5FRC9"/>
<dbReference type="InterPro" id="IPR003583">
    <property type="entry name" value="Hlx-hairpin-Hlx_DNA-bd_motif"/>
</dbReference>
<evidence type="ECO:0000313" key="4">
    <source>
        <dbReference type="Proteomes" id="UP000035036"/>
    </source>
</evidence>
<dbReference type="GO" id="GO:0003677">
    <property type="term" value="F:DNA binding"/>
    <property type="evidence" value="ECO:0007669"/>
    <property type="project" value="InterPro"/>
</dbReference>
<name>A0A0B5FRC9_9BACT</name>
<dbReference type="InterPro" id="IPR051675">
    <property type="entry name" value="Endo/Exo/Phosphatase_dom_1"/>
</dbReference>
<dbReference type="SUPFAM" id="SSF47781">
    <property type="entry name" value="RuvA domain 2-like"/>
    <property type="match status" value="1"/>
</dbReference>
<dbReference type="GO" id="GO:0006281">
    <property type="term" value="P:DNA repair"/>
    <property type="evidence" value="ECO:0007669"/>
    <property type="project" value="InterPro"/>
</dbReference>
<dbReference type="PANTHER" id="PTHR21180">
    <property type="entry name" value="ENDONUCLEASE/EXONUCLEASE/PHOSPHATASE FAMILY DOMAIN-CONTAINING PROTEIN 1"/>
    <property type="match status" value="1"/>
</dbReference>
<dbReference type="Proteomes" id="UP000035036">
    <property type="component" value="Chromosome"/>
</dbReference>
<feature type="domain" description="Helix-hairpin-helix DNA-binding motif class 1" evidence="2">
    <location>
        <begin position="45"/>
        <end position="64"/>
    </location>
</feature>
<dbReference type="KEGG" id="gsb:GSUB_12440"/>
<dbReference type="GO" id="GO:0015628">
    <property type="term" value="P:protein secretion by the type II secretion system"/>
    <property type="evidence" value="ECO:0007669"/>
    <property type="project" value="TreeGrafter"/>
</dbReference>
<dbReference type="GO" id="GO:0015627">
    <property type="term" value="C:type II protein secretion system complex"/>
    <property type="evidence" value="ECO:0007669"/>
    <property type="project" value="TreeGrafter"/>
</dbReference>
<keyword evidence="4" id="KW-1185">Reference proteome</keyword>
<dbReference type="InterPro" id="IPR010994">
    <property type="entry name" value="RuvA_2-like"/>
</dbReference>
<dbReference type="Pfam" id="PF12836">
    <property type="entry name" value="HHH_3"/>
    <property type="match status" value="1"/>
</dbReference>
<dbReference type="EMBL" id="CP010311">
    <property type="protein sequence ID" value="AJF07199.1"/>
    <property type="molecule type" value="Genomic_DNA"/>
</dbReference>
<dbReference type="STRING" id="483547.GSUB_12440"/>
<evidence type="ECO:0000256" key="1">
    <source>
        <dbReference type="SAM" id="SignalP"/>
    </source>
</evidence>
<proteinExistence type="predicted"/>
<keyword evidence="1" id="KW-0732">Signal</keyword>
<protein>
    <recommendedName>
        <fullName evidence="2">Helix-hairpin-helix DNA-binding motif class 1 domain-containing protein</fullName>
    </recommendedName>
</protein>
<organism evidence="3 4">
    <name type="scientific">Geoalkalibacter subterraneus</name>
    <dbReference type="NCBI Taxonomy" id="483547"/>
    <lineage>
        <taxon>Bacteria</taxon>
        <taxon>Pseudomonadati</taxon>
        <taxon>Thermodesulfobacteriota</taxon>
        <taxon>Desulfuromonadia</taxon>
        <taxon>Desulfuromonadales</taxon>
        <taxon>Geoalkalibacteraceae</taxon>
        <taxon>Geoalkalibacter</taxon>
    </lineage>
</organism>
<reference evidence="3 4" key="1">
    <citation type="journal article" date="2015" name="Genome Announc.">
        <title>Genomes of Geoalkalibacter ferrihydriticus Z-0531T and Geoalkalibacter subterraneus Red1T, Two Haloalkaliphilic Metal-Reducing Deltaproteobacteria.</title>
        <authorList>
            <person name="Badalamenti J.P."/>
            <person name="Krajmalnik-Brown R."/>
            <person name="Torres C.I."/>
            <person name="Bond D.R."/>
        </authorList>
    </citation>
    <scope>NUCLEOTIDE SEQUENCE [LARGE SCALE GENOMIC DNA]</scope>
    <source>
        <strain evidence="3 4">Red1</strain>
    </source>
</reference>
<feature type="signal peptide" evidence="1">
    <location>
        <begin position="1"/>
        <end position="23"/>
    </location>
</feature>
<evidence type="ECO:0000259" key="2">
    <source>
        <dbReference type="SMART" id="SM00278"/>
    </source>
</evidence>
<dbReference type="InterPro" id="IPR004509">
    <property type="entry name" value="Competence_ComEA_HhH"/>
</dbReference>
<dbReference type="OrthoDB" id="5296317at2"/>
<dbReference type="HOGENOM" id="CLU_052011_3_0_7"/>
<dbReference type="Gene3D" id="1.10.150.320">
    <property type="entry name" value="Photosystem II 12 kDa extrinsic protein"/>
    <property type="match status" value="1"/>
</dbReference>
<sequence>MKFLVALIFTVTLSLGGSFAALAQNETPSAEAQNAIININTATAVELQALTGIGSVKARSIVAHREKEPFSSVDDLTRVEGIGSATLERIRSKITVN</sequence>
<dbReference type="PANTHER" id="PTHR21180:SF32">
    <property type="entry name" value="ENDONUCLEASE_EXONUCLEASE_PHOSPHATASE FAMILY DOMAIN-CONTAINING PROTEIN 1"/>
    <property type="match status" value="1"/>
</dbReference>
<dbReference type="NCBIfam" id="TIGR00426">
    <property type="entry name" value="competence protein ComEA helix-hairpin-helix repeat region"/>
    <property type="match status" value="1"/>
</dbReference>
<feature type="chain" id="PRO_5002102087" description="Helix-hairpin-helix DNA-binding motif class 1 domain-containing protein" evidence="1">
    <location>
        <begin position="24"/>
        <end position="97"/>
    </location>
</feature>